<protein>
    <submittedName>
        <fullName evidence="1">DUF1491 family protein</fullName>
    </submittedName>
</protein>
<dbReference type="Gene3D" id="3.40.1530.20">
    <property type="entry name" value="Protein of unknown function (DUF1491)"/>
    <property type="match status" value="1"/>
</dbReference>
<reference evidence="1 2" key="1">
    <citation type="submission" date="2024-05" db="EMBL/GenBank/DDBJ databases">
        <title>Three bacterial strains, DH-69, EH-24, and ECK-19 isolated from coastal sediments.</title>
        <authorList>
            <person name="Ye Y.-Q."/>
            <person name="Du Z.-J."/>
        </authorList>
    </citation>
    <scope>NUCLEOTIDE SEQUENCE [LARGE SCALE GENOMIC DNA]</scope>
    <source>
        <strain evidence="1 2">ECK-19</strain>
    </source>
</reference>
<dbReference type="Pfam" id="PF07372">
    <property type="entry name" value="DUF1491"/>
    <property type="match status" value="1"/>
</dbReference>
<comment type="caution">
    <text evidence="1">The sequence shown here is derived from an EMBL/GenBank/DDBJ whole genome shotgun (WGS) entry which is preliminary data.</text>
</comment>
<evidence type="ECO:0000313" key="1">
    <source>
        <dbReference type="EMBL" id="MEX6632175.1"/>
    </source>
</evidence>
<dbReference type="RefSeq" id="WP_369311992.1">
    <property type="nucleotide sequence ID" value="NZ_JBEHZE010000001.1"/>
</dbReference>
<organism evidence="1 2">
    <name type="scientific">Hyphococcus lacteus</name>
    <dbReference type="NCBI Taxonomy" id="3143536"/>
    <lineage>
        <taxon>Bacteria</taxon>
        <taxon>Pseudomonadati</taxon>
        <taxon>Pseudomonadota</taxon>
        <taxon>Alphaproteobacteria</taxon>
        <taxon>Parvularculales</taxon>
        <taxon>Parvularculaceae</taxon>
        <taxon>Hyphococcus</taxon>
    </lineage>
</organism>
<accession>A0ABV3Z078</accession>
<proteinExistence type="predicted"/>
<gene>
    <name evidence="1" type="ORF">ABFZ84_01305</name>
</gene>
<evidence type="ECO:0000313" key="2">
    <source>
        <dbReference type="Proteomes" id="UP001560685"/>
    </source>
</evidence>
<name>A0ABV3Z078_9PROT</name>
<dbReference type="EMBL" id="JBEHZE010000001">
    <property type="protein sequence ID" value="MEX6632175.1"/>
    <property type="molecule type" value="Genomic_DNA"/>
</dbReference>
<keyword evidence="2" id="KW-1185">Reference proteome</keyword>
<dbReference type="InterPro" id="IPR009964">
    <property type="entry name" value="DUF1491"/>
</dbReference>
<sequence length="111" mass="12598">MIEPRLKTEIRISAHLRRAQAGGAFATIVRKGDPDAGAVAVKLFIGRGEARLFIQSRDLDGNPVWREPLEGDQQSDDIETRIDRWIEKESSIDPDIWVVEIEDREGRAFLD</sequence>
<dbReference type="Proteomes" id="UP001560685">
    <property type="component" value="Unassembled WGS sequence"/>
</dbReference>